<dbReference type="Pfam" id="PF03691">
    <property type="entry name" value="UPF0167"/>
    <property type="match status" value="1"/>
</dbReference>
<organism evidence="2 3">
    <name type="scientific">Neobacillus rhizosphaerae</name>
    <dbReference type="NCBI Taxonomy" id="2880965"/>
    <lineage>
        <taxon>Bacteria</taxon>
        <taxon>Bacillati</taxon>
        <taxon>Bacillota</taxon>
        <taxon>Bacilli</taxon>
        <taxon>Bacillales</taxon>
        <taxon>Bacillaceae</taxon>
        <taxon>Neobacillus</taxon>
    </lineage>
</organism>
<dbReference type="Proteomes" id="UP000838308">
    <property type="component" value="Unassembled WGS sequence"/>
</dbReference>
<evidence type="ECO:0008006" key="4">
    <source>
        <dbReference type="Google" id="ProtNLM"/>
    </source>
</evidence>
<sequence length="174" mass="20320">MNLPTFKYNLDPIKLGVIIEEETICPVCKKERDFVYDGPFYSLEEVEGICPWCIADGSAAQKYEGDFQDSYSCDEVDKEEYLDELIYRTPGYTSWQQGYWLSHCGDFCSIIGYVGWEEIKHLENELESDIKRICDDYNLTNEDFKNFLVNDGDFQGYLFQCNCCKKHRLHVDAS</sequence>
<gene>
    <name evidence="2" type="ORF">BACCIP111895_03092</name>
</gene>
<reference evidence="2" key="1">
    <citation type="submission" date="2022-04" db="EMBL/GenBank/DDBJ databases">
        <authorList>
            <person name="Criscuolo A."/>
        </authorList>
    </citation>
    <scope>NUCLEOTIDE SEQUENCE</scope>
    <source>
        <strain evidence="2">CIP111895</strain>
    </source>
</reference>
<evidence type="ECO:0000256" key="1">
    <source>
        <dbReference type="ARBA" id="ARBA00008525"/>
    </source>
</evidence>
<evidence type="ECO:0000313" key="3">
    <source>
        <dbReference type="Proteomes" id="UP000838308"/>
    </source>
</evidence>
<comment type="similarity">
    <text evidence="1">Belongs to the UPF0167 family.</text>
</comment>
<evidence type="ECO:0000313" key="2">
    <source>
        <dbReference type="EMBL" id="CAH2715908.1"/>
    </source>
</evidence>
<proteinExistence type="inferred from homology"/>
<comment type="caution">
    <text evidence="2">The sequence shown here is derived from an EMBL/GenBank/DDBJ whole genome shotgun (WGS) entry which is preliminary data.</text>
</comment>
<keyword evidence="3" id="KW-1185">Reference proteome</keyword>
<dbReference type="InterPro" id="IPR005363">
    <property type="entry name" value="UPF0167"/>
</dbReference>
<dbReference type="RefSeq" id="WP_248736175.1">
    <property type="nucleotide sequence ID" value="NZ_CALBWS010000021.1"/>
</dbReference>
<accession>A0ABM9ETC8</accession>
<dbReference type="EMBL" id="CALBWS010000021">
    <property type="protein sequence ID" value="CAH2715908.1"/>
    <property type="molecule type" value="Genomic_DNA"/>
</dbReference>
<protein>
    <recommendedName>
        <fullName evidence="4">CbrC family protein</fullName>
    </recommendedName>
</protein>
<name>A0ABM9ETC8_9BACI</name>